<dbReference type="PANTHER" id="PTHR42885">
    <property type="entry name" value="HISTIDINOL-PHOSPHATE AMINOTRANSFERASE-RELATED"/>
    <property type="match status" value="1"/>
</dbReference>
<evidence type="ECO:0000256" key="4">
    <source>
        <dbReference type="ARBA" id="ARBA00022898"/>
    </source>
</evidence>
<organism evidence="6 7">
    <name type="scientific">Candidatus Nasuia deltocephalincola</name>
    <dbReference type="NCBI Taxonomy" id="1160784"/>
    <lineage>
        <taxon>Bacteria</taxon>
        <taxon>Pseudomonadati</taxon>
        <taxon>Pseudomonadota</taxon>
        <taxon>Betaproteobacteria</taxon>
        <taxon>Candidatus Nasuia</taxon>
    </lineage>
</organism>
<dbReference type="Gene3D" id="3.90.1150.10">
    <property type="entry name" value="Aspartate Aminotransferase, domain 1"/>
    <property type="match status" value="1"/>
</dbReference>
<reference evidence="7" key="1">
    <citation type="submission" date="2015-11" db="EMBL/GenBank/DDBJ databases">
        <title>Complete genome sequences of the obligate symbionts Candidatus Sulcia muelleri and Candidatus Nasuia deltocephalinicola from the pestiferous leafhopper, Macrosteles quadripunctulatus (Hemiptera: Cicadellidae).</title>
        <authorList>
            <person name="Bennett G.M."/>
            <person name="Abba S."/>
            <person name="Kube M."/>
            <person name="Marzachi C."/>
        </authorList>
    </citation>
    <scope>NUCLEOTIDE SEQUENCE [LARGE SCALE GENOMIC DNA]</scope>
    <source>
        <strain evidence="7">PUNC</strain>
    </source>
</reference>
<keyword evidence="2 6" id="KW-0032">Aminotransferase</keyword>
<dbReference type="EMBL" id="CP013211">
    <property type="protein sequence ID" value="ALP69972.1"/>
    <property type="molecule type" value="Genomic_DNA"/>
</dbReference>
<dbReference type="SUPFAM" id="SSF53383">
    <property type="entry name" value="PLP-dependent transferases"/>
    <property type="match status" value="1"/>
</dbReference>
<sequence>MNKLFKIKPYKQGKQPNAFLNLKLNTNENPYHANVSIIKEIIKEVKFFGNILKYYPDPGSYTIINEISKYYNICYEKIFIGNGSDDVLSNIFLTFFKNKKILYLLDLTYSFYESFIKLYKIKYKILKINKKFSIDIKKIKKNNNLILNNPNAPTGKKINEIKMKILILNRLSLLVIDETYIDFKNKSLINLIKIKKNVIIVKTFSKFKSLAGLRIGFALSNESIIKFMNSTKNSINSYPINIISQISVKNIIKNNNYFEKIKIKIFKNKLLIIKNLKKLNFNIIKSETNFILINNKNLNINKLCNYLNKKNIFIRKFDIPRIENFARITIGKKKDCILLVNTIKNFIKL</sequence>
<evidence type="ECO:0000256" key="1">
    <source>
        <dbReference type="ARBA" id="ARBA00001933"/>
    </source>
</evidence>
<dbReference type="PANTHER" id="PTHR42885:SF2">
    <property type="entry name" value="HISTIDINOL-PHOSPHATE AMINOTRANSFERASE"/>
    <property type="match status" value="1"/>
</dbReference>
<protein>
    <submittedName>
        <fullName evidence="6">Histidinol-phosphate aminotransferase</fullName>
        <ecNumber evidence="6">2.6.1.9</ecNumber>
    </submittedName>
</protein>
<dbReference type="Proteomes" id="UP000055684">
    <property type="component" value="Chromosome"/>
</dbReference>
<dbReference type="EC" id="2.6.1.9" evidence="6"/>
<dbReference type="PATRIC" id="fig|1160784.3.peg.31"/>
<keyword evidence="4" id="KW-0663">Pyridoxal phosphate</keyword>
<evidence type="ECO:0000256" key="2">
    <source>
        <dbReference type="ARBA" id="ARBA00022576"/>
    </source>
</evidence>
<dbReference type="CDD" id="cd00609">
    <property type="entry name" value="AAT_like"/>
    <property type="match status" value="1"/>
</dbReference>
<name>A0A0S2UP51_9PROT</name>
<evidence type="ECO:0000259" key="5">
    <source>
        <dbReference type="Pfam" id="PF00155"/>
    </source>
</evidence>
<keyword evidence="3 6" id="KW-0808">Transferase</keyword>
<dbReference type="AlphaFoldDB" id="A0A0S2UP51"/>
<dbReference type="Gene3D" id="3.40.640.10">
    <property type="entry name" value="Type I PLP-dependent aspartate aminotransferase-like (Major domain)"/>
    <property type="match status" value="1"/>
</dbReference>
<evidence type="ECO:0000313" key="7">
    <source>
        <dbReference type="Proteomes" id="UP000055684"/>
    </source>
</evidence>
<reference evidence="6 7" key="2">
    <citation type="journal article" date="2016" name="Genome Announc.">
        <title>Complete Genome Sequences of the Obligate Symbionts 'Candidatus Sulcia muelleri' and 'Ca. Nasuia deltocephalinicola' from the Pestiferous Leafhopper Macrosteles quadripunctulatus (Hemiptera: Cicadellidae).</title>
        <authorList>
            <person name="Bennett G.M."/>
            <person name="Abba S."/>
            <person name="Kube M."/>
            <person name="Marzachi C."/>
        </authorList>
    </citation>
    <scope>NUCLEOTIDE SEQUENCE [LARGE SCALE GENOMIC DNA]</scope>
    <source>
        <strain evidence="6 7">PUNC</strain>
    </source>
</reference>
<comment type="cofactor">
    <cofactor evidence="1">
        <name>pyridoxal 5'-phosphate</name>
        <dbReference type="ChEBI" id="CHEBI:597326"/>
    </cofactor>
</comment>
<accession>A0A0S2UP51</accession>
<dbReference type="InterPro" id="IPR015421">
    <property type="entry name" value="PyrdxlP-dep_Trfase_major"/>
</dbReference>
<dbReference type="GO" id="GO:0004400">
    <property type="term" value="F:histidinol-phosphate transaminase activity"/>
    <property type="evidence" value="ECO:0007669"/>
    <property type="project" value="UniProtKB-EC"/>
</dbReference>
<dbReference type="InterPro" id="IPR015422">
    <property type="entry name" value="PyrdxlP-dep_Trfase_small"/>
</dbReference>
<proteinExistence type="predicted"/>
<gene>
    <name evidence="6" type="ORF">ASU29_042</name>
</gene>
<dbReference type="OrthoDB" id="9809616at2"/>
<dbReference type="GO" id="GO:0030170">
    <property type="term" value="F:pyridoxal phosphate binding"/>
    <property type="evidence" value="ECO:0007669"/>
    <property type="project" value="InterPro"/>
</dbReference>
<dbReference type="Pfam" id="PF00155">
    <property type="entry name" value="Aminotran_1_2"/>
    <property type="match status" value="1"/>
</dbReference>
<dbReference type="InterPro" id="IPR004839">
    <property type="entry name" value="Aminotransferase_I/II_large"/>
</dbReference>
<dbReference type="InterPro" id="IPR015424">
    <property type="entry name" value="PyrdxlP-dep_Trfase"/>
</dbReference>
<feature type="domain" description="Aminotransferase class I/classII large" evidence="5">
    <location>
        <begin position="22"/>
        <end position="336"/>
    </location>
</feature>
<evidence type="ECO:0000313" key="6">
    <source>
        <dbReference type="EMBL" id="ALP69972.1"/>
    </source>
</evidence>
<evidence type="ECO:0000256" key="3">
    <source>
        <dbReference type="ARBA" id="ARBA00022679"/>
    </source>
</evidence>